<dbReference type="OrthoDB" id="22544at10239"/>
<gene>
    <name evidence="1" type="primary">orf109a</name>
</gene>
<evidence type="ECO:0000313" key="1">
    <source>
        <dbReference type="EMBL" id="BAN59556.1"/>
    </source>
</evidence>
<name>S6ATK5_9CAUD</name>
<reference evidence="1 2" key="1">
    <citation type="submission" date="2013-02" db="EMBL/GenBank/DDBJ databases">
        <title>phiNIT1 genome sequensing.</title>
        <authorList>
            <person name="Ozaki T."/>
            <person name="Kaneko J."/>
        </authorList>
    </citation>
    <scope>NUCLEOTIDE SEQUENCE [LARGE SCALE GENOMIC DNA]</scope>
    <source>
        <strain evidence="1">PhiNIT1</strain>
    </source>
</reference>
<dbReference type="RefSeq" id="YP_008318324.1">
    <property type="nucleotide sequence ID" value="NC_021856.1"/>
</dbReference>
<protein>
    <submittedName>
        <fullName evidence="1">Uncharacterized protein</fullName>
    </submittedName>
</protein>
<organism evidence="1 2">
    <name type="scientific">Bacillus phage phiNIT1</name>
    <dbReference type="NCBI Taxonomy" id="207656"/>
    <lineage>
        <taxon>Viruses</taxon>
        <taxon>Duplodnaviria</taxon>
        <taxon>Heunggongvirae</taxon>
        <taxon>Uroviricota</taxon>
        <taxon>Caudoviricetes</taxon>
        <taxon>Herelleviridae</taxon>
        <taxon>Bastillevirinae</taxon>
        <taxon>Nitunavirus</taxon>
        <taxon>Nitunavirus NIT1</taxon>
    </lineage>
</organism>
<accession>S6ATK5</accession>
<proteinExistence type="predicted"/>
<sequence>MASFSQDNKWTEAKRAVGSTNWIEVVSYYRSIDGENVFVYSVVDGEKRLIVDVLDDENVLLIGRDGNLITDSYSNVENSRKVFKYSENSEQRYLQLGSAEYLVTIESHK</sequence>
<evidence type="ECO:0000313" key="2">
    <source>
        <dbReference type="Proteomes" id="UP000014701"/>
    </source>
</evidence>
<dbReference type="KEGG" id="vg:16511450"/>
<dbReference type="EMBL" id="AP013029">
    <property type="protein sequence ID" value="BAN59556.1"/>
    <property type="molecule type" value="Genomic_DNA"/>
</dbReference>
<dbReference type="GeneID" id="16511450"/>
<dbReference type="Proteomes" id="UP000014701">
    <property type="component" value="Segment"/>
</dbReference>
<keyword evidence="2" id="KW-1185">Reference proteome</keyword>